<dbReference type="PROSITE" id="PS51371">
    <property type="entry name" value="CBS"/>
    <property type="match status" value="2"/>
</dbReference>
<dbReference type="PANTHER" id="PTHR43080">
    <property type="entry name" value="CBS DOMAIN-CONTAINING PROTEIN CBSX3, MITOCHONDRIAL"/>
    <property type="match status" value="1"/>
</dbReference>
<dbReference type="CDD" id="cd04623">
    <property type="entry name" value="CBS_pair_bac_euk"/>
    <property type="match status" value="1"/>
</dbReference>
<protein>
    <submittedName>
        <fullName evidence="3">CBS domain protein</fullName>
    </submittedName>
</protein>
<gene>
    <name evidence="3" type="ORF">MNBD_ALPHA09-989</name>
</gene>
<reference evidence="3" key="1">
    <citation type="submission" date="2018-06" db="EMBL/GenBank/DDBJ databases">
        <authorList>
            <person name="Zhirakovskaya E."/>
        </authorList>
    </citation>
    <scope>NUCLEOTIDE SEQUENCE</scope>
</reference>
<name>A0A3B0T826_9ZZZZ</name>
<evidence type="ECO:0000256" key="1">
    <source>
        <dbReference type="ARBA" id="ARBA00023122"/>
    </source>
</evidence>
<evidence type="ECO:0000259" key="2">
    <source>
        <dbReference type="PROSITE" id="PS51371"/>
    </source>
</evidence>
<dbReference type="InterPro" id="IPR000644">
    <property type="entry name" value="CBS_dom"/>
</dbReference>
<dbReference type="PANTHER" id="PTHR43080:SF2">
    <property type="entry name" value="CBS DOMAIN-CONTAINING PROTEIN"/>
    <property type="match status" value="1"/>
</dbReference>
<dbReference type="InterPro" id="IPR051257">
    <property type="entry name" value="Diverse_CBS-Domain"/>
</dbReference>
<dbReference type="Pfam" id="PF00571">
    <property type="entry name" value="CBS"/>
    <property type="match status" value="2"/>
</dbReference>
<dbReference type="SUPFAM" id="SSF54631">
    <property type="entry name" value="CBS-domain pair"/>
    <property type="match status" value="1"/>
</dbReference>
<proteinExistence type="predicted"/>
<dbReference type="InterPro" id="IPR044725">
    <property type="entry name" value="CBSX3_CBS_dom"/>
</dbReference>
<accession>A0A3B0T826</accession>
<dbReference type="Gene3D" id="3.10.580.10">
    <property type="entry name" value="CBS-domain"/>
    <property type="match status" value="1"/>
</dbReference>
<dbReference type="SMART" id="SM00116">
    <property type="entry name" value="CBS"/>
    <property type="match status" value="2"/>
</dbReference>
<dbReference type="EMBL" id="UOEM01000075">
    <property type="protein sequence ID" value="VAW14565.1"/>
    <property type="molecule type" value="Genomic_DNA"/>
</dbReference>
<dbReference type="AlphaFoldDB" id="A0A3B0T826"/>
<sequence length="143" mass="14939">MTVAMILSSKGHNVTSVGVGDSLTKAVGELTARKIGAVVVCDGNQRVLGILSERDIVRALAAFGAAALDNPVEQHMTTKVITCGEAATVDECMSAMTDGRFRHMPVVENEKLVGIISIGDIVKVKIAAAVEEAEAMRNYIAAG</sequence>
<feature type="domain" description="CBS" evidence="2">
    <location>
        <begin position="76"/>
        <end position="132"/>
    </location>
</feature>
<feature type="domain" description="CBS" evidence="2">
    <location>
        <begin position="7"/>
        <end position="68"/>
    </location>
</feature>
<keyword evidence="1" id="KW-0129">CBS domain</keyword>
<dbReference type="InterPro" id="IPR046342">
    <property type="entry name" value="CBS_dom_sf"/>
</dbReference>
<organism evidence="3">
    <name type="scientific">hydrothermal vent metagenome</name>
    <dbReference type="NCBI Taxonomy" id="652676"/>
    <lineage>
        <taxon>unclassified sequences</taxon>
        <taxon>metagenomes</taxon>
        <taxon>ecological metagenomes</taxon>
    </lineage>
</organism>
<evidence type="ECO:0000313" key="3">
    <source>
        <dbReference type="EMBL" id="VAW14565.1"/>
    </source>
</evidence>